<dbReference type="Proteomes" id="UP000199415">
    <property type="component" value="Unassembled WGS sequence"/>
</dbReference>
<sequence>MAAATAALAGLAAPAAATPARDVCARAIAMAEELRPDLPTHLMTAISKVETGRGSGPWPERFAWPWTINVDGDGRYYPSKRAAVKAVRRLQRQGADNIDVGCMQVSLKYHGHAFDSIEQAFTPAINVAYAVEFLMALHRETNSWMEAIGDYHSRNRPQSQPYRTKVLRVWNAEKRAHYANAGHREDAPDA</sequence>
<accession>A0A1G7T1H3</accession>
<keyword evidence="1" id="KW-0732">Signal</keyword>
<dbReference type="STRING" id="1082479.SAMN05216241_10842"/>
<dbReference type="SUPFAM" id="SSF53955">
    <property type="entry name" value="Lysozyme-like"/>
    <property type="match status" value="1"/>
</dbReference>
<name>A0A1G7T1H3_9PROT</name>
<reference evidence="2 3" key="1">
    <citation type="submission" date="2016-10" db="EMBL/GenBank/DDBJ databases">
        <authorList>
            <person name="de Groot N.N."/>
        </authorList>
    </citation>
    <scope>NUCLEOTIDE SEQUENCE [LARGE SCALE GENOMIC DNA]</scope>
    <source>
        <strain evidence="2 3">DSM 25584</strain>
    </source>
</reference>
<evidence type="ECO:0000256" key="1">
    <source>
        <dbReference type="SAM" id="SignalP"/>
    </source>
</evidence>
<evidence type="ECO:0008006" key="4">
    <source>
        <dbReference type="Google" id="ProtNLM"/>
    </source>
</evidence>
<feature type="chain" id="PRO_5011712640" description="Transglycosylase SLT domain-containing protein" evidence="1">
    <location>
        <begin position="18"/>
        <end position="190"/>
    </location>
</feature>
<dbReference type="InterPro" id="IPR023346">
    <property type="entry name" value="Lysozyme-like_dom_sf"/>
</dbReference>
<evidence type="ECO:0000313" key="2">
    <source>
        <dbReference type="EMBL" id="SDG29091.1"/>
    </source>
</evidence>
<protein>
    <recommendedName>
        <fullName evidence="4">Transglycosylase SLT domain-containing protein</fullName>
    </recommendedName>
</protein>
<gene>
    <name evidence="2" type="ORF">SAMN05216241_10842</name>
</gene>
<dbReference type="AlphaFoldDB" id="A0A1G7T1H3"/>
<evidence type="ECO:0000313" key="3">
    <source>
        <dbReference type="Proteomes" id="UP000199415"/>
    </source>
</evidence>
<proteinExistence type="predicted"/>
<organism evidence="2 3">
    <name type="scientific">Limimonas halophila</name>
    <dbReference type="NCBI Taxonomy" id="1082479"/>
    <lineage>
        <taxon>Bacteria</taxon>
        <taxon>Pseudomonadati</taxon>
        <taxon>Pseudomonadota</taxon>
        <taxon>Alphaproteobacteria</taxon>
        <taxon>Rhodospirillales</taxon>
        <taxon>Rhodovibrionaceae</taxon>
        <taxon>Limimonas</taxon>
    </lineage>
</organism>
<keyword evidence="3" id="KW-1185">Reference proteome</keyword>
<dbReference type="EMBL" id="FNCE01000008">
    <property type="protein sequence ID" value="SDG29091.1"/>
    <property type="molecule type" value="Genomic_DNA"/>
</dbReference>
<feature type="signal peptide" evidence="1">
    <location>
        <begin position="1"/>
        <end position="17"/>
    </location>
</feature>